<dbReference type="InterPro" id="IPR007135">
    <property type="entry name" value="Atg3/Atg10"/>
</dbReference>
<dbReference type="SUPFAM" id="SSF118196">
    <property type="entry name" value="YaeB-like"/>
    <property type="match status" value="1"/>
</dbReference>
<feature type="coiled-coil region" evidence="5">
    <location>
        <begin position="3"/>
        <end position="30"/>
    </location>
</feature>
<evidence type="ECO:0000313" key="9">
    <source>
        <dbReference type="Proteomes" id="UP001059596"/>
    </source>
</evidence>
<evidence type="ECO:0000256" key="3">
    <source>
        <dbReference type="ARBA" id="ARBA00023006"/>
    </source>
</evidence>
<evidence type="ECO:0000256" key="6">
    <source>
        <dbReference type="SAM" id="MobiDB-lite"/>
    </source>
</evidence>
<dbReference type="AlphaFoldDB" id="A0A9P9YHY5"/>
<dbReference type="GO" id="GO:0006914">
    <property type="term" value="P:autophagy"/>
    <property type="evidence" value="ECO:0007669"/>
    <property type="project" value="UniProtKB-KW"/>
</dbReference>
<dbReference type="FunFam" id="2.40.30.70:FF:000004">
    <property type="entry name" value="Uncharacterized protein, isoform A"/>
    <property type="match status" value="1"/>
</dbReference>
<dbReference type="NCBIfam" id="TIGR00104">
    <property type="entry name" value="tRNA_TsaA"/>
    <property type="match status" value="1"/>
</dbReference>
<dbReference type="PANTHER" id="PTHR12818">
    <property type="entry name" value="TRNA (ADENINE(37)-N6)-METHYLTRANSFERASE"/>
    <property type="match status" value="1"/>
</dbReference>
<dbReference type="Proteomes" id="UP001059596">
    <property type="component" value="Unassembled WGS sequence"/>
</dbReference>
<dbReference type="PANTHER" id="PTHR12818:SF0">
    <property type="entry name" value="TRNA (ADENINE(37)-N6)-METHYLTRANSFERASE"/>
    <property type="match status" value="1"/>
</dbReference>
<keyword evidence="3" id="KW-0072">Autophagy</keyword>
<dbReference type="CDD" id="cd09281">
    <property type="entry name" value="UPF0066"/>
    <property type="match status" value="1"/>
</dbReference>
<name>A0A9P9YHY5_9MUSC</name>
<dbReference type="PROSITE" id="PS51668">
    <property type="entry name" value="TSAA_2"/>
    <property type="match status" value="1"/>
</dbReference>
<keyword evidence="5" id="KW-0175">Coiled coil</keyword>
<evidence type="ECO:0000256" key="2">
    <source>
        <dbReference type="ARBA" id="ARBA00022786"/>
    </source>
</evidence>
<evidence type="ECO:0000256" key="1">
    <source>
        <dbReference type="ARBA" id="ARBA00022691"/>
    </source>
</evidence>
<feature type="domain" description="TsaA-like" evidence="7">
    <location>
        <begin position="97"/>
        <end position="234"/>
    </location>
</feature>
<gene>
    <name evidence="8" type="ORF">M5D96_010023</name>
</gene>
<sequence>MHEDDLKSQLTIARNEINNLRQQVRNLQHVQRKDIETINRLLQDFRCEGCASNNKSAKDKVAGEKQEQHQAQEQEPGQGQSKHTNGGNSFGEDYGHFRPIGVIRTAFPEKRAVPRQSIVGSRLRGLIQLNDGVFTNPEHSLEGLGDFSHLWLIYHFHRNNAHPKAKVAPPRLGGERVGVFSTRSPHRPCPIGLSLVEIEKIENATISFFGTDMVDGTPVLDIKPYIPYYDAPSLSVDSGRTSVGPHENSLDFYDSRQEPDGEESDLELYGAAGYTGNSGIGADAVLPPPSAVRVPNWVVASNRLSVNFNEHAEAQLKELQVEKQCIVDILEADPRSVYLRTKYGSQIFTFQLREVTVTIMGDLSWKDFLSQAKQFLNISQQLGDSWTMEEKDSNEPNTFLKFEQKIKYKSDKDNLGELVSVEYHVVYSVSYQVPMLFFQTHRSDGSLLDLEATWQLFMPETKGSGLYQVLTQMDHPVLFRPFMALHPCRTAEVLTQFESPAKIRFLPSLAFTDPMCSCACKMHTASAKNTHNLHLLVVVLNTGYRSIHVWIIWHL</sequence>
<keyword evidence="1" id="KW-0949">S-adenosyl-L-methionine</keyword>
<keyword evidence="2" id="KW-0833">Ubl conjugation pathway</keyword>
<dbReference type="InterPro" id="IPR036413">
    <property type="entry name" value="YaeB-like_sf"/>
</dbReference>
<accession>A0A9P9YHY5</accession>
<reference evidence="8" key="1">
    <citation type="journal article" date="2023" name="Genome Biol. Evol.">
        <title>Long-read-based Genome Assembly of Drosophila gunungcola Reveals Fewer Chemosensory Genes in Flower-breeding Species.</title>
        <authorList>
            <person name="Negi A."/>
            <person name="Liao B.Y."/>
            <person name="Yeh S.D."/>
        </authorList>
    </citation>
    <scope>NUCLEOTIDE SEQUENCE</scope>
    <source>
        <strain evidence="8">Sukarami</strain>
    </source>
</reference>
<protein>
    <recommendedName>
        <fullName evidence="7">TsaA-like domain-containing protein</fullName>
    </recommendedName>
</protein>
<dbReference type="InterPro" id="IPR036414">
    <property type="entry name" value="YaeB_N_sf"/>
</dbReference>
<dbReference type="InterPro" id="IPR023370">
    <property type="entry name" value="TrmO-like_N"/>
</dbReference>
<dbReference type="InterPro" id="IPR040372">
    <property type="entry name" value="YaeB-like"/>
</dbReference>
<feature type="region of interest" description="Disordered" evidence="6">
    <location>
        <begin position="58"/>
        <end position="91"/>
    </location>
</feature>
<feature type="compositionally biased region" description="Basic and acidic residues" evidence="6">
    <location>
        <begin position="58"/>
        <end position="72"/>
    </location>
</feature>
<evidence type="ECO:0000256" key="4">
    <source>
        <dbReference type="ARBA" id="ARBA00033753"/>
    </source>
</evidence>
<dbReference type="Gene3D" id="2.40.30.70">
    <property type="entry name" value="YaeB-like"/>
    <property type="match status" value="1"/>
</dbReference>
<comment type="caution">
    <text evidence="8">The sequence shown here is derived from an EMBL/GenBank/DDBJ whole genome shotgun (WGS) entry which is preliminary data.</text>
</comment>
<keyword evidence="9" id="KW-1185">Reference proteome</keyword>
<dbReference type="GO" id="GO:0019787">
    <property type="term" value="F:ubiquitin-like protein transferase activity"/>
    <property type="evidence" value="ECO:0007669"/>
    <property type="project" value="InterPro"/>
</dbReference>
<evidence type="ECO:0000313" key="8">
    <source>
        <dbReference type="EMBL" id="KAI8037272.1"/>
    </source>
</evidence>
<evidence type="ECO:0000256" key="5">
    <source>
        <dbReference type="SAM" id="Coils"/>
    </source>
</evidence>
<dbReference type="EMBL" id="JAMKOV010000013">
    <property type="protein sequence ID" value="KAI8037272.1"/>
    <property type="molecule type" value="Genomic_DNA"/>
</dbReference>
<evidence type="ECO:0000259" key="7">
    <source>
        <dbReference type="PROSITE" id="PS51668"/>
    </source>
</evidence>
<dbReference type="Pfam" id="PF01980">
    <property type="entry name" value="TrmO_N"/>
    <property type="match status" value="1"/>
</dbReference>
<dbReference type="Pfam" id="PF03987">
    <property type="entry name" value="Autophagy_act_C"/>
    <property type="match status" value="1"/>
</dbReference>
<dbReference type="Gene3D" id="3.30.1460.50">
    <property type="match status" value="1"/>
</dbReference>
<dbReference type="Gene3D" id="3.30.2310.10">
    <property type="entry name" value="YaeB-like"/>
    <property type="match status" value="1"/>
</dbReference>
<comment type="similarity">
    <text evidence="4">Belongs to the tRNA methyltransferase O family.</text>
</comment>
<proteinExistence type="inferred from homology"/>
<organism evidence="8 9">
    <name type="scientific">Drosophila gunungcola</name>
    <name type="common">fruit fly</name>
    <dbReference type="NCBI Taxonomy" id="103775"/>
    <lineage>
        <taxon>Eukaryota</taxon>
        <taxon>Metazoa</taxon>
        <taxon>Ecdysozoa</taxon>
        <taxon>Arthropoda</taxon>
        <taxon>Hexapoda</taxon>
        <taxon>Insecta</taxon>
        <taxon>Pterygota</taxon>
        <taxon>Neoptera</taxon>
        <taxon>Endopterygota</taxon>
        <taxon>Diptera</taxon>
        <taxon>Brachycera</taxon>
        <taxon>Muscomorpha</taxon>
        <taxon>Ephydroidea</taxon>
        <taxon>Drosophilidae</taxon>
        <taxon>Drosophila</taxon>
        <taxon>Sophophora</taxon>
    </lineage>
</organism>